<sequence length="90" mass="10011">MLEPQPPLIDGYSVADVLRRRNGHLRRRLATQKDIELVYAVDTVEQAQEMMYDVGTRPIARGTGSLSFDVCRSDLSTSCTVEALTLKTAL</sequence>
<accession>A0A8H6FPC7</accession>
<dbReference type="GeneID" id="59291242"/>
<protein>
    <submittedName>
        <fullName evidence="1">Uncharacterized protein</fullName>
    </submittedName>
</protein>
<proteinExistence type="predicted"/>
<organism evidence="1 2">
    <name type="scientific">Letharia columbiana</name>
    <dbReference type="NCBI Taxonomy" id="112416"/>
    <lineage>
        <taxon>Eukaryota</taxon>
        <taxon>Fungi</taxon>
        <taxon>Dikarya</taxon>
        <taxon>Ascomycota</taxon>
        <taxon>Pezizomycotina</taxon>
        <taxon>Lecanoromycetes</taxon>
        <taxon>OSLEUM clade</taxon>
        <taxon>Lecanoromycetidae</taxon>
        <taxon>Lecanorales</taxon>
        <taxon>Lecanorineae</taxon>
        <taxon>Parmeliaceae</taxon>
        <taxon>Letharia</taxon>
    </lineage>
</organism>
<dbReference type="EMBL" id="JACCJC010000050">
    <property type="protein sequence ID" value="KAF6232208.1"/>
    <property type="molecule type" value="Genomic_DNA"/>
</dbReference>
<evidence type="ECO:0000313" key="2">
    <source>
        <dbReference type="Proteomes" id="UP000578531"/>
    </source>
</evidence>
<dbReference type="AlphaFoldDB" id="A0A8H6FPC7"/>
<dbReference type="RefSeq" id="XP_037161637.1">
    <property type="nucleotide sequence ID" value="XM_037311481.1"/>
</dbReference>
<gene>
    <name evidence="1" type="ORF">HO173_009591</name>
</gene>
<reference evidence="1 2" key="1">
    <citation type="journal article" date="2020" name="Genomics">
        <title>Complete, high-quality genomes from long-read metagenomic sequencing of two wolf lichen thalli reveals enigmatic genome architecture.</title>
        <authorList>
            <person name="McKenzie S.K."/>
            <person name="Walston R.F."/>
            <person name="Allen J.L."/>
        </authorList>
    </citation>
    <scope>NUCLEOTIDE SEQUENCE [LARGE SCALE GENOMIC DNA]</scope>
    <source>
        <strain evidence="1">WasteWater2</strain>
    </source>
</reference>
<keyword evidence="2" id="KW-1185">Reference proteome</keyword>
<comment type="caution">
    <text evidence="1">The sequence shown here is derived from an EMBL/GenBank/DDBJ whole genome shotgun (WGS) entry which is preliminary data.</text>
</comment>
<name>A0A8H6FPC7_9LECA</name>
<dbReference type="Proteomes" id="UP000578531">
    <property type="component" value="Unassembled WGS sequence"/>
</dbReference>
<evidence type="ECO:0000313" key="1">
    <source>
        <dbReference type="EMBL" id="KAF6232208.1"/>
    </source>
</evidence>